<evidence type="ECO:0000256" key="1">
    <source>
        <dbReference type="ARBA" id="ARBA00004496"/>
    </source>
</evidence>
<comment type="subcellular location">
    <subcellularLocation>
        <location evidence="1 9">Cytoplasm</location>
    </subcellularLocation>
</comment>
<evidence type="ECO:0000313" key="12">
    <source>
        <dbReference type="EMBL" id="KRM96076.1"/>
    </source>
</evidence>
<protein>
    <recommendedName>
        <fullName evidence="9">Transcriptional regulatory protein</fullName>
    </recommendedName>
</protein>
<dbReference type="PROSITE" id="PS50110">
    <property type="entry name" value="RESPONSE_REGULATORY"/>
    <property type="match status" value="1"/>
</dbReference>
<dbReference type="EMBL" id="AYZD01000017">
    <property type="protein sequence ID" value="KRM96076.1"/>
    <property type="molecule type" value="Genomic_DNA"/>
</dbReference>
<evidence type="ECO:0000256" key="10">
    <source>
        <dbReference type="PROSITE-ProRule" id="PRU00169"/>
    </source>
</evidence>
<dbReference type="GO" id="GO:0005737">
    <property type="term" value="C:cytoplasm"/>
    <property type="evidence" value="ECO:0007669"/>
    <property type="project" value="UniProtKB-SubCell"/>
</dbReference>
<keyword evidence="3 10" id="KW-0597">Phosphoprotein</keyword>
<keyword evidence="5 9" id="KW-0805">Transcription regulation</keyword>
<dbReference type="SMART" id="SM00448">
    <property type="entry name" value="REC"/>
    <property type="match status" value="1"/>
</dbReference>
<keyword evidence="2 9" id="KW-0963">Cytoplasm</keyword>
<dbReference type="InterPro" id="IPR001789">
    <property type="entry name" value="Sig_transdc_resp-reg_receiver"/>
</dbReference>
<keyword evidence="8 9" id="KW-0804">Transcription</keyword>
<evidence type="ECO:0000259" key="11">
    <source>
        <dbReference type="PROSITE" id="PS50110"/>
    </source>
</evidence>
<evidence type="ECO:0000313" key="13">
    <source>
        <dbReference type="Proteomes" id="UP000051015"/>
    </source>
</evidence>
<dbReference type="PANTHER" id="PTHR45526:SF1">
    <property type="entry name" value="TRANSCRIPTIONAL REGULATORY PROTEIN DCUR-RELATED"/>
    <property type="match status" value="1"/>
</dbReference>
<keyword evidence="7 9" id="KW-0010">Activator</keyword>
<dbReference type="InterPro" id="IPR051271">
    <property type="entry name" value="2C-system_Tx_regulators"/>
</dbReference>
<feature type="domain" description="Response regulatory" evidence="11">
    <location>
        <begin position="2"/>
        <end position="118"/>
    </location>
</feature>
<reference evidence="12 13" key="1">
    <citation type="journal article" date="2015" name="Genome Announc.">
        <title>Expanding the biotechnology potential of lactobacilli through comparative genomics of 213 strains and associated genera.</title>
        <authorList>
            <person name="Sun Z."/>
            <person name="Harris H.M."/>
            <person name="McCann A."/>
            <person name="Guo C."/>
            <person name="Argimon S."/>
            <person name="Zhang W."/>
            <person name="Yang X."/>
            <person name="Jeffery I.B."/>
            <person name="Cooney J.C."/>
            <person name="Kagawa T.F."/>
            <person name="Liu W."/>
            <person name="Song Y."/>
            <person name="Salvetti E."/>
            <person name="Wrobel A."/>
            <person name="Rasinkangas P."/>
            <person name="Parkhill J."/>
            <person name="Rea M.C."/>
            <person name="O'Sullivan O."/>
            <person name="Ritari J."/>
            <person name="Douillard F.P."/>
            <person name="Paul Ross R."/>
            <person name="Yang R."/>
            <person name="Briner A.E."/>
            <person name="Felis G.E."/>
            <person name="de Vos W.M."/>
            <person name="Barrangou R."/>
            <person name="Klaenhammer T.R."/>
            <person name="Caufield P.W."/>
            <person name="Cui Y."/>
            <person name="Zhang H."/>
            <person name="O'Toole P.W."/>
        </authorList>
    </citation>
    <scope>NUCLEOTIDE SEQUENCE [LARGE SCALE GENOMIC DNA]</scope>
    <source>
        <strain evidence="12 13">DSM 21051</strain>
    </source>
</reference>
<accession>A0A0R2D727</accession>
<dbReference type="OrthoDB" id="9759232at2"/>
<evidence type="ECO:0000256" key="3">
    <source>
        <dbReference type="ARBA" id="ARBA00022553"/>
    </source>
</evidence>
<dbReference type="Proteomes" id="UP000051015">
    <property type="component" value="Unassembled WGS sequence"/>
</dbReference>
<keyword evidence="13" id="KW-1185">Reference proteome</keyword>
<dbReference type="Gene3D" id="3.40.50.2300">
    <property type="match status" value="1"/>
</dbReference>
<dbReference type="STRING" id="1423725.FC19_GL001144"/>
<sequence>MNVLIVEDDPMVQFIHRNYIEKLNAFNDIYSCMTVPDAEHLISSKKIELILLDINLKIGNGFDFLCNLRKDKNSIEIILITAYSDSKLVGNCLHMGILDYLIKPFTFERFKESISLFQQKKVELSAQEISQTALDRLLLPFEKNPLQADTLDKGMTEATLDLVYKTLKRFDHPFTIQELVQASGLSHVSVRKYVSFLEKRSIISSQIVYLNIGRPYKKYLLN</sequence>
<name>A0A0R2D727_9LACO</name>
<dbReference type="InterPro" id="IPR024187">
    <property type="entry name" value="Sig_transdc_resp-reg_cit/mal"/>
</dbReference>
<dbReference type="GO" id="GO:0003677">
    <property type="term" value="F:DNA binding"/>
    <property type="evidence" value="ECO:0007669"/>
    <property type="project" value="UniProtKB-KW"/>
</dbReference>
<dbReference type="AlphaFoldDB" id="A0A0R2D727"/>
<evidence type="ECO:0000256" key="8">
    <source>
        <dbReference type="ARBA" id="ARBA00023163"/>
    </source>
</evidence>
<dbReference type="Pfam" id="PF00072">
    <property type="entry name" value="Response_reg"/>
    <property type="match status" value="1"/>
</dbReference>
<dbReference type="InterPro" id="IPR011006">
    <property type="entry name" value="CheY-like_superfamily"/>
</dbReference>
<proteinExistence type="predicted"/>
<evidence type="ECO:0000256" key="5">
    <source>
        <dbReference type="ARBA" id="ARBA00023015"/>
    </source>
</evidence>
<dbReference type="PIRSF" id="PIRSF006171">
    <property type="entry name" value="RR_citrat_malat"/>
    <property type="match status" value="1"/>
</dbReference>
<evidence type="ECO:0000256" key="6">
    <source>
        <dbReference type="ARBA" id="ARBA00023125"/>
    </source>
</evidence>
<dbReference type="SUPFAM" id="SSF52172">
    <property type="entry name" value="CheY-like"/>
    <property type="match status" value="1"/>
</dbReference>
<evidence type="ECO:0000256" key="4">
    <source>
        <dbReference type="ARBA" id="ARBA00023012"/>
    </source>
</evidence>
<dbReference type="GO" id="GO:0003700">
    <property type="term" value="F:DNA-binding transcription factor activity"/>
    <property type="evidence" value="ECO:0007669"/>
    <property type="project" value="InterPro"/>
</dbReference>
<keyword evidence="4 9" id="KW-0902">Two-component regulatory system</keyword>
<evidence type="ECO:0000256" key="2">
    <source>
        <dbReference type="ARBA" id="ARBA00022490"/>
    </source>
</evidence>
<gene>
    <name evidence="12" type="ORF">FC19_GL001144</name>
</gene>
<organism evidence="12 13">
    <name type="scientific">Liquorilactobacillus aquaticus DSM 21051</name>
    <dbReference type="NCBI Taxonomy" id="1423725"/>
    <lineage>
        <taxon>Bacteria</taxon>
        <taxon>Bacillati</taxon>
        <taxon>Bacillota</taxon>
        <taxon>Bacilli</taxon>
        <taxon>Lactobacillales</taxon>
        <taxon>Lactobacillaceae</taxon>
        <taxon>Liquorilactobacillus</taxon>
    </lineage>
</organism>
<dbReference type="GO" id="GO:0000156">
    <property type="term" value="F:phosphorelay response regulator activity"/>
    <property type="evidence" value="ECO:0007669"/>
    <property type="project" value="TreeGrafter"/>
</dbReference>
<dbReference type="SUPFAM" id="SSF46785">
    <property type="entry name" value="Winged helix' DNA-binding domain"/>
    <property type="match status" value="1"/>
</dbReference>
<dbReference type="PATRIC" id="fig|1423725.3.peg.1179"/>
<dbReference type="PANTHER" id="PTHR45526">
    <property type="entry name" value="TRANSCRIPTIONAL REGULATORY PROTEIN DPIA"/>
    <property type="match status" value="1"/>
</dbReference>
<keyword evidence="6 9" id="KW-0238">DNA-binding</keyword>
<feature type="modified residue" description="4-aspartylphosphate" evidence="10">
    <location>
        <position position="53"/>
    </location>
</feature>
<evidence type="ECO:0000256" key="7">
    <source>
        <dbReference type="ARBA" id="ARBA00023159"/>
    </source>
</evidence>
<comment type="caution">
    <text evidence="12">The sequence shown here is derived from an EMBL/GenBank/DDBJ whole genome shotgun (WGS) entry which is preliminary data.</text>
</comment>
<dbReference type="InterPro" id="IPR036390">
    <property type="entry name" value="WH_DNA-bd_sf"/>
</dbReference>
<evidence type="ECO:0000256" key="9">
    <source>
        <dbReference type="PIRNR" id="PIRNR006171"/>
    </source>
</evidence>